<dbReference type="PROSITE" id="PS50878">
    <property type="entry name" value="RT_POL"/>
    <property type="match status" value="1"/>
</dbReference>
<dbReference type="InterPro" id="IPR043502">
    <property type="entry name" value="DNA/RNA_pol_sf"/>
</dbReference>
<feature type="region of interest" description="Disordered" evidence="1">
    <location>
        <begin position="15"/>
        <end position="49"/>
    </location>
</feature>
<evidence type="ECO:0000313" key="4">
    <source>
        <dbReference type="Proteomes" id="UP001219037"/>
    </source>
</evidence>
<keyword evidence="3" id="KW-0548">Nucleotidyltransferase</keyword>
<feature type="domain" description="Reverse transcriptase" evidence="2">
    <location>
        <begin position="131"/>
        <end position="378"/>
    </location>
</feature>
<feature type="compositionally biased region" description="Basic and acidic residues" evidence="1">
    <location>
        <begin position="18"/>
        <end position="38"/>
    </location>
</feature>
<protein>
    <submittedName>
        <fullName evidence="3">Group II intron reverse transcriptase/maturase</fullName>
        <ecNumber evidence="3">2.7.7.49</ecNumber>
    </submittedName>
</protein>
<dbReference type="SUPFAM" id="SSF56672">
    <property type="entry name" value="DNA/RNA polymerases"/>
    <property type="match status" value="1"/>
</dbReference>
<name>A0ABY8H4W2_9MICC</name>
<keyword evidence="3" id="KW-0695">RNA-directed DNA polymerase</keyword>
<dbReference type="Pfam" id="PF08388">
    <property type="entry name" value="GIIM"/>
    <property type="match status" value="1"/>
</dbReference>
<dbReference type="InterPro" id="IPR013597">
    <property type="entry name" value="Mat_intron_G2"/>
</dbReference>
<sequence>MHGLLIGPGWGGGPVVVRGRESRSHGEGVQCDRSDRSRKGGTAVNADVPWPADTSEAWARVLTMQTKLHQWATGDPARRFDDVFNLVYDPAFLAAAWNRVAGNKGGRTAGVDGIAPRSVTPDRVSGMLADLRESVKNGEFVPERVRQKSIPKGNGKVRSLGIPTMTDRIVQASLKLVLEPIFEVDFVPSSYGFRPRRRAQDAIAEIHYYASRGYVEVFEADITACFDEIDHDALMQRVRGRITDKRVLRLTRGFLKAGVLSEDGVNRDTFTGTPQGGILSPLLANIALSVVDEHFQRKWEALGPQWSRTKYQRAGGATMKMVRYADDFVVLVRGTHADAEALWDEVAAVLAPMGLRLSVEKTMVTHIDTGFDFLGWHIQRRRIRGHGGKTAIYTYPSWKSLASIKDKVRTLTRRASHRTLADLLRRLNPALRGWCTYFQHGVVKHLFSYIDHFAFWRIVGWLKKRHPKLNMRTLVRRHLPGWQIRDQGIEFFRCQQVTVARYRYRGTRIPTPWTNALA</sequence>
<dbReference type="InterPro" id="IPR030931">
    <property type="entry name" value="Group_II_RT_mat"/>
</dbReference>
<keyword evidence="3" id="KW-0808">Transferase</keyword>
<dbReference type="CDD" id="cd01651">
    <property type="entry name" value="RT_G2_intron"/>
    <property type="match status" value="1"/>
</dbReference>
<dbReference type="PANTHER" id="PTHR34047:SF8">
    <property type="entry name" value="PROTEIN YKFC"/>
    <property type="match status" value="1"/>
</dbReference>
<reference evidence="3 4" key="1">
    <citation type="submission" date="2023-04" db="EMBL/GenBank/DDBJ databases">
        <title>Funneling lignin-derived compounds into biodiesel using alkali-halophilic Citricoccus sp. P2.</title>
        <authorList>
            <person name="Luo C.-B."/>
        </authorList>
    </citation>
    <scope>NUCLEOTIDE SEQUENCE [LARGE SCALE GENOMIC DNA]</scope>
    <source>
        <strain evidence="3 4">P2</strain>
    </source>
</reference>
<dbReference type="Pfam" id="PF00078">
    <property type="entry name" value="RVT_1"/>
    <property type="match status" value="1"/>
</dbReference>
<dbReference type="RefSeq" id="WP_278157337.1">
    <property type="nucleotide sequence ID" value="NZ_CP121252.1"/>
</dbReference>
<dbReference type="InterPro" id="IPR051083">
    <property type="entry name" value="GrpII_Intron_Splice-Mob/Def"/>
</dbReference>
<dbReference type="GO" id="GO:0003964">
    <property type="term" value="F:RNA-directed DNA polymerase activity"/>
    <property type="evidence" value="ECO:0007669"/>
    <property type="project" value="UniProtKB-KW"/>
</dbReference>
<keyword evidence="4" id="KW-1185">Reference proteome</keyword>
<dbReference type="Proteomes" id="UP001219037">
    <property type="component" value="Chromosome"/>
</dbReference>
<dbReference type="PANTHER" id="PTHR34047">
    <property type="entry name" value="NUCLEAR INTRON MATURASE 1, MITOCHONDRIAL-RELATED"/>
    <property type="match status" value="1"/>
</dbReference>
<organism evidence="3 4">
    <name type="scientific">Citricoccus muralis</name>
    <dbReference type="NCBI Taxonomy" id="169134"/>
    <lineage>
        <taxon>Bacteria</taxon>
        <taxon>Bacillati</taxon>
        <taxon>Actinomycetota</taxon>
        <taxon>Actinomycetes</taxon>
        <taxon>Micrococcales</taxon>
        <taxon>Micrococcaceae</taxon>
        <taxon>Citricoccus</taxon>
    </lineage>
</organism>
<accession>A0ABY8H4W2</accession>
<gene>
    <name evidence="3" type="primary">ltrA</name>
    <name evidence="3" type="ORF">P8192_12405</name>
</gene>
<evidence type="ECO:0000313" key="3">
    <source>
        <dbReference type="EMBL" id="WFP16179.1"/>
    </source>
</evidence>
<dbReference type="EC" id="2.7.7.49" evidence="3"/>
<evidence type="ECO:0000259" key="2">
    <source>
        <dbReference type="PROSITE" id="PS50878"/>
    </source>
</evidence>
<dbReference type="EMBL" id="CP121252">
    <property type="protein sequence ID" value="WFP16179.1"/>
    <property type="molecule type" value="Genomic_DNA"/>
</dbReference>
<proteinExistence type="predicted"/>
<dbReference type="NCBIfam" id="TIGR04416">
    <property type="entry name" value="group_II_RT_mat"/>
    <property type="match status" value="1"/>
</dbReference>
<evidence type="ECO:0000256" key="1">
    <source>
        <dbReference type="SAM" id="MobiDB-lite"/>
    </source>
</evidence>
<dbReference type="InterPro" id="IPR000477">
    <property type="entry name" value="RT_dom"/>
</dbReference>